<protein>
    <recommendedName>
        <fullName evidence="3">Zn(2)-C6 fungal-type domain-containing protein</fullName>
    </recommendedName>
</protein>
<feature type="region of interest" description="Disordered" evidence="2">
    <location>
        <begin position="76"/>
        <end position="131"/>
    </location>
</feature>
<feature type="compositionally biased region" description="Low complexity" evidence="2">
    <location>
        <begin position="1"/>
        <end position="17"/>
    </location>
</feature>
<dbReference type="SMART" id="SM00066">
    <property type="entry name" value="GAL4"/>
    <property type="match status" value="1"/>
</dbReference>
<keyword evidence="5" id="KW-1185">Reference proteome</keyword>
<dbReference type="KEGG" id="cfj:CFIO01_10708"/>
<feature type="compositionally biased region" description="Low complexity" evidence="2">
    <location>
        <begin position="90"/>
        <end position="100"/>
    </location>
</feature>
<feature type="domain" description="Zn(2)-C6 fungal-type" evidence="3">
    <location>
        <begin position="44"/>
        <end position="74"/>
    </location>
</feature>
<dbReference type="GO" id="GO:0001228">
    <property type="term" value="F:DNA-binding transcription activator activity, RNA polymerase II-specific"/>
    <property type="evidence" value="ECO:0007669"/>
    <property type="project" value="TreeGrafter"/>
</dbReference>
<evidence type="ECO:0000256" key="2">
    <source>
        <dbReference type="SAM" id="MobiDB-lite"/>
    </source>
</evidence>
<dbReference type="Pfam" id="PF00172">
    <property type="entry name" value="Zn_clus"/>
    <property type="match status" value="1"/>
</dbReference>
<dbReference type="PROSITE" id="PS00463">
    <property type="entry name" value="ZN2_CY6_FUNGAL_1"/>
    <property type="match status" value="1"/>
</dbReference>
<keyword evidence="1" id="KW-0539">Nucleus</keyword>
<dbReference type="PANTHER" id="PTHR47784">
    <property type="entry name" value="STEROL UPTAKE CONTROL PROTEIN 2"/>
    <property type="match status" value="1"/>
</dbReference>
<sequence>MTILSSSGQSDSADAAAITAGGSTNHIEDKPYHSKRPHKKSRTGCKNCKTRKVKCDEARPTCRNCLLRKANCNYPGPSHSHPDRHPPGSPSGSSAGTFSPARSRSHTPPHHRNNHNHHAAGSGSGGGDDDDANALVIKEPLYIPAGDRDAIDMKLLWFYTTNTFTSFATQAGRVKRIDDILKVKIPSHAFQSPFLMDCLLGTSALQLQHLKQDIAPSRALRYRARAFEGYRKAIEEGKPETFPALIATSLLLTALSSQMFREEGTKDLYIIDWMVVWRGIGLMIDMATPQTLWDSGLAELFMRPPINLDEAAKHIPNNLLFMVSSIQPGDPDYDDISTYYDTLKYLGSLYAELVNGFGPIMTLRVVTWFTFIPKGFVELGREKRPRALVILAHYLMFMKATQNLWWIEGIGDREIAGIVNYLGEGWYEQLATPRLALLLDDRTDIARLILGDPDWESPIDFYNAPTRDPRTELLTWVDDHGKRYKGMPQRVGDLHPADPAPRTLPWERDGFHHDPMMLSPAGRRYAERVLEAIDSGVQDMDVS</sequence>
<evidence type="ECO:0000313" key="4">
    <source>
        <dbReference type="EMBL" id="EXF79680.1"/>
    </source>
</evidence>
<dbReference type="InterPro" id="IPR001138">
    <property type="entry name" value="Zn2Cys6_DnaBD"/>
</dbReference>
<accession>A0A010QSN5</accession>
<feature type="compositionally biased region" description="Basic residues" evidence="2">
    <location>
        <begin position="33"/>
        <end position="50"/>
    </location>
</feature>
<name>A0A010QSN5_9PEZI</name>
<dbReference type="eggNOG" id="ENOG502R6NR">
    <property type="taxonomic scope" value="Eukaryota"/>
</dbReference>
<dbReference type="Proteomes" id="UP000020467">
    <property type="component" value="Unassembled WGS sequence"/>
</dbReference>
<evidence type="ECO:0000313" key="5">
    <source>
        <dbReference type="Proteomes" id="UP000020467"/>
    </source>
</evidence>
<evidence type="ECO:0000256" key="1">
    <source>
        <dbReference type="ARBA" id="ARBA00023242"/>
    </source>
</evidence>
<dbReference type="GO" id="GO:0008270">
    <property type="term" value="F:zinc ion binding"/>
    <property type="evidence" value="ECO:0007669"/>
    <property type="project" value="InterPro"/>
</dbReference>
<feature type="region of interest" description="Disordered" evidence="2">
    <location>
        <begin position="1"/>
        <end position="50"/>
    </location>
</feature>
<proteinExistence type="predicted"/>
<dbReference type="PROSITE" id="PS50048">
    <property type="entry name" value="ZN2_CY6_FUNGAL_2"/>
    <property type="match status" value="1"/>
</dbReference>
<gene>
    <name evidence="4" type="ORF">CFIO01_10708</name>
</gene>
<dbReference type="SUPFAM" id="SSF57701">
    <property type="entry name" value="Zn2/Cys6 DNA-binding domain"/>
    <property type="match status" value="1"/>
</dbReference>
<reference evidence="4 5" key="1">
    <citation type="submission" date="2014-02" db="EMBL/GenBank/DDBJ databases">
        <title>The genome sequence of Colletotrichum fioriniae PJ7.</title>
        <authorList>
            <person name="Baroncelli R."/>
            <person name="Thon M.R."/>
        </authorList>
    </citation>
    <scope>NUCLEOTIDE SEQUENCE [LARGE SCALE GENOMIC DNA]</scope>
    <source>
        <strain evidence="4 5">PJ7</strain>
    </source>
</reference>
<dbReference type="CDD" id="cd00067">
    <property type="entry name" value="GAL4"/>
    <property type="match status" value="1"/>
</dbReference>
<dbReference type="HOGENOM" id="CLU_024934_7_0_1"/>
<dbReference type="EMBL" id="JARH01000529">
    <property type="protein sequence ID" value="EXF79680.1"/>
    <property type="molecule type" value="Genomic_DNA"/>
</dbReference>
<dbReference type="AlphaFoldDB" id="A0A010QSN5"/>
<organism evidence="4 5">
    <name type="scientific">Colletotrichum fioriniae PJ7</name>
    <dbReference type="NCBI Taxonomy" id="1445577"/>
    <lineage>
        <taxon>Eukaryota</taxon>
        <taxon>Fungi</taxon>
        <taxon>Dikarya</taxon>
        <taxon>Ascomycota</taxon>
        <taxon>Pezizomycotina</taxon>
        <taxon>Sordariomycetes</taxon>
        <taxon>Hypocreomycetidae</taxon>
        <taxon>Glomerellales</taxon>
        <taxon>Glomerellaceae</taxon>
        <taxon>Colletotrichum</taxon>
        <taxon>Colletotrichum acutatum species complex</taxon>
    </lineage>
</organism>
<comment type="caution">
    <text evidence="4">The sequence shown here is derived from an EMBL/GenBank/DDBJ whole genome shotgun (WGS) entry which is preliminary data.</text>
</comment>
<dbReference type="InterPro" id="IPR036864">
    <property type="entry name" value="Zn2-C6_fun-type_DNA-bd_sf"/>
</dbReference>
<dbReference type="PANTHER" id="PTHR47784:SF5">
    <property type="entry name" value="STEROL UPTAKE CONTROL PROTEIN 2"/>
    <property type="match status" value="1"/>
</dbReference>
<feature type="compositionally biased region" description="Basic residues" evidence="2">
    <location>
        <begin position="103"/>
        <end position="118"/>
    </location>
</feature>
<dbReference type="OrthoDB" id="5419315at2759"/>
<dbReference type="InterPro" id="IPR053157">
    <property type="entry name" value="Sterol_Uptake_Regulator"/>
</dbReference>
<evidence type="ECO:0000259" key="3">
    <source>
        <dbReference type="PROSITE" id="PS50048"/>
    </source>
</evidence>
<dbReference type="Gene3D" id="4.10.240.10">
    <property type="entry name" value="Zn(2)-C6 fungal-type DNA-binding domain"/>
    <property type="match status" value="1"/>
</dbReference>